<evidence type="ECO:0000313" key="1">
    <source>
        <dbReference type="EMBL" id="QHT02293.1"/>
    </source>
</evidence>
<name>A0A6C0CDC8_9ZZZZ</name>
<dbReference type="AlphaFoldDB" id="A0A6C0CDC8"/>
<sequence>MPSSLLKYHRNNIPHSSDSGDANTRNITAFYSYGGSNGSNGGSRRHSAYTGGYADAYAGANSSSYVLFVASSKNIYIETQSVSIVIPYTDLPKYNKLYVYYIISLQLTPTSNSKVYYSDIGYKGVYKEKRYWYILSNICWKSSHLSFGDYCYFKENPLNISLSVCDTYVKIDDFLDLFNNRNYEDPYKICDWLINHEINVIENELYQNEQIVNDEKMLYERLQIVKRHFAINEDIVLKIYEYIVYDTKNKIMI</sequence>
<accession>A0A6C0CDC8</accession>
<protein>
    <submittedName>
        <fullName evidence="1">Uncharacterized protein</fullName>
    </submittedName>
</protein>
<reference evidence="1" key="1">
    <citation type="journal article" date="2020" name="Nature">
        <title>Giant virus diversity and host interactions through global metagenomics.</title>
        <authorList>
            <person name="Schulz F."/>
            <person name="Roux S."/>
            <person name="Paez-Espino D."/>
            <person name="Jungbluth S."/>
            <person name="Walsh D.A."/>
            <person name="Denef V.J."/>
            <person name="McMahon K.D."/>
            <person name="Konstantinidis K.T."/>
            <person name="Eloe-Fadrosh E.A."/>
            <person name="Kyrpides N.C."/>
            <person name="Woyke T."/>
        </authorList>
    </citation>
    <scope>NUCLEOTIDE SEQUENCE</scope>
    <source>
        <strain evidence="1">GVMAG-M-3300020565-3</strain>
    </source>
</reference>
<proteinExistence type="predicted"/>
<dbReference type="EMBL" id="MN739392">
    <property type="protein sequence ID" value="QHT02293.1"/>
    <property type="molecule type" value="Genomic_DNA"/>
</dbReference>
<organism evidence="1">
    <name type="scientific">viral metagenome</name>
    <dbReference type="NCBI Taxonomy" id="1070528"/>
    <lineage>
        <taxon>unclassified sequences</taxon>
        <taxon>metagenomes</taxon>
        <taxon>organismal metagenomes</taxon>
    </lineage>
</organism>